<keyword evidence="3" id="KW-1185">Reference proteome</keyword>
<dbReference type="AlphaFoldDB" id="A0A1X2HE68"/>
<evidence type="ECO:0000313" key="3">
    <source>
        <dbReference type="Proteomes" id="UP000242180"/>
    </source>
</evidence>
<sequence>MVRIITKIIIIIIMLSVPQGKPGTLCVGQDGFHFIVHREIRSIMRKQKNPPHSAENRFATKVIVILGRKRIRTYSSYM</sequence>
<dbReference type="EMBL" id="MCGN01000004">
    <property type="protein sequence ID" value="ORY97192.1"/>
    <property type="molecule type" value="Genomic_DNA"/>
</dbReference>
<dbReference type="Proteomes" id="UP000242180">
    <property type="component" value="Unassembled WGS sequence"/>
</dbReference>
<accession>A0A1X2HE68</accession>
<evidence type="ECO:0000256" key="1">
    <source>
        <dbReference type="SAM" id="SignalP"/>
    </source>
</evidence>
<feature type="non-terminal residue" evidence="2">
    <location>
        <position position="78"/>
    </location>
</feature>
<gene>
    <name evidence="2" type="ORF">BCR43DRAFT_489393</name>
</gene>
<feature type="signal peptide" evidence="1">
    <location>
        <begin position="1"/>
        <end position="20"/>
    </location>
</feature>
<dbReference type="InParanoid" id="A0A1X2HE68"/>
<comment type="caution">
    <text evidence="2">The sequence shown here is derived from an EMBL/GenBank/DDBJ whole genome shotgun (WGS) entry which is preliminary data.</text>
</comment>
<organism evidence="2 3">
    <name type="scientific">Syncephalastrum racemosum</name>
    <name type="common">Filamentous fungus</name>
    <dbReference type="NCBI Taxonomy" id="13706"/>
    <lineage>
        <taxon>Eukaryota</taxon>
        <taxon>Fungi</taxon>
        <taxon>Fungi incertae sedis</taxon>
        <taxon>Mucoromycota</taxon>
        <taxon>Mucoromycotina</taxon>
        <taxon>Mucoromycetes</taxon>
        <taxon>Mucorales</taxon>
        <taxon>Syncephalastraceae</taxon>
        <taxon>Syncephalastrum</taxon>
    </lineage>
</organism>
<protein>
    <recommendedName>
        <fullName evidence="4">Secreted protein</fullName>
    </recommendedName>
</protein>
<evidence type="ECO:0000313" key="2">
    <source>
        <dbReference type="EMBL" id="ORY97192.1"/>
    </source>
</evidence>
<feature type="chain" id="PRO_5013389894" description="Secreted protein" evidence="1">
    <location>
        <begin position="21"/>
        <end position="78"/>
    </location>
</feature>
<reference evidence="2 3" key="1">
    <citation type="submission" date="2016-07" db="EMBL/GenBank/DDBJ databases">
        <title>Pervasive Adenine N6-methylation of Active Genes in Fungi.</title>
        <authorList>
            <consortium name="DOE Joint Genome Institute"/>
            <person name="Mondo S.J."/>
            <person name="Dannebaum R.O."/>
            <person name="Kuo R.C."/>
            <person name="Labutti K."/>
            <person name="Haridas S."/>
            <person name="Kuo A."/>
            <person name="Salamov A."/>
            <person name="Ahrendt S.R."/>
            <person name="Lipzen A."/>
            <person name="Sullivan W."/>
            <person name="Andreopoulos W.B."/>
            <person name="Clum A."/>
            <person name="Lindquist E."/>
            <person name="Daum C."/>
            <person name="Ramamoorthy G.K."/>
            <person name="Gryganskyi A."/>
            <person name="Culley D."/>
            <person name="Magnuson J.K."/>
            <person name="James T.Y."/>
            <person name="O'Malley M.A."/>
            <person name="Stajich J.E."/>
            <person name="Spatafora J.W."/>
            <person name="Visel A."/>
            <person name="Grigoriev I.V."/>
        </authorList>
    </citation>
    <scope>NUCLEOTIDE SEQUENCE [LARGE SCALE GENOMIC DNA]</scope>
    <source>
        <strain evidence="2 3">NRRL 2496</strain>
    </source>
</reference>
<proteinExistence type="predicted"/>
<evidence type="ECO:0008006" key="4">
    <source>
        <dbReference type="Google" id="ProtNLM"/>
    </source>
</evidence>
<keyword evidence="1" id="KW-0732">Signal</keyword>
<name>A0A1X2HE68_SYNRA</name>